<proteinExistence type="predicted"/>
<accession>A0A183ASA7</accession>
<evidence type="ECO:0000256" key="1">
    <source>
        <dbReference type="SAM" id="MobiDB-lite"/>
    </source>
</evidence>
<feature type="transmembrane region" description="Helical" evidence="2">
    <location>
        <begin position="58"/>
        <end position="79"/>
    </location>
</feature>
<name>A0A183ASA7_9TREM</name>
<dbReference type="EMBL" id="UZAN01048056">
    <property type="protein sequence ID" value="VDP86059.1"/>
    <property type="molecule type" value="Genomic_DNA"/>
</dbReference>
<organism evidence="5">
    <name type="scientific">Echinostoma caproni</name>
    <dbReference type="NCBI Taxonomy" id="27848"/>
    <lineage>
        <taxon>Eukaryota</taxon>
        <taxon>Metazoa</taxon>
        <taxon>Spiralia</taxon>
        <taxon>Lophotrochozoa</taxon>
        <taxon>Platyhelminthes</taxon>
        <taxon>Trematoda</taxon>
        <taxon>Digenea</taxon>
        <taxon>Plagiorchiida</taxon>
        <taxon>Echinostomata</taxon>
        <taxon>Echinostomatoidea</taxon>
        <taxon>Echinostomatidae</taxon>
        <taxon>Echinostoma</taxon>
    </lineage>
</organism>
<keyword evidence="4" id="KW-1185">Reference proteome</keyword>
<dbReference type="WBParaSite" id="ECPE_0000987301-mRNA-1">
    <property type="protein sequence ID" value="ECPE_0000987301-mRNA-1"/>
    <property type="gene ID" value="ECPE_0000987301"/>
</dbReference>
<dbReference type="Proteomes" id="UP000272942">
    <property type="component" value="Unassembled WGS sequence"/>
</dbReference>
<dbReference type="AlphaFoldDB" id="A0A183ASA7"/>
<protein>
    <submittedName>
        <fullName evidence="5">G_PROTEIN_RECEP_F1_2 domain-containing protein</fullName>
    </submittedName>
</protein>
<feature type="transmembrane region" description="Helical" evidence="2">
    <location>
        <begin position="365"/>
        <end position="386"/>
    </location>
</feature>
<feature type="transmembrane region" description="Helical" evidence="2">
    <location>
        <begin position="454"/>
        <end position="477"/>
    </location>
</feature>
<reference evidence="3 4" key="2">
    <citation type="submission" date="2018-11" db="EMBL/GenBank/DDBJ databases">
        <authorList>
            <consortium name="Pathogen Informatics"/>
        </authorList>
    </citation>
    <scope>NUCLEOTIDE SEQUENCE [LARGE SCALE GENOMIC DNA]</scope>
    <source>
        <strain evidence="3 4">Egypt</strain>
    </source>
</reference>
<feature type="transmembrane region" description="Helical" evidence="2">
    <location>
        <begin position="206"/>
        <end position="227"/>
    </location>
</feature>
<feature type="transmembrane region" description="Helical" evidence="2">
    <location>
        <begin position="247"/>
        <end position="269"/>
    </location>
</feature>
<reference evidence="5" key="1">
    <citation type="submission" date="2016-06" db="UniProtKB">
        <authorList>
            <consortium name="WormBaseParasite"/>
        </authorList>
    </citation>
    <scope>IDENTIFICATION</scope>
</reference>
<keyword evidence="2" id="KW-0472">Membrane</keyword>
<evidence type="ECO:0000313" key="4">
    <source>
        <dbReference type="Proteomes" id="UP000272942"/>
    </source>
</evidence>
<gene>
    <name evidence="3" type="ORF">ECPE_LOCUS9842</name>
</gene>
<sequence length="516" mass="58191">MTWTSFWCGITTWSEDLSWNEIHNLHDPNVNQSRRYVKLNVTDATESYNQVWCFHMDLVLVALLATLSLVANMGLLYLARLTKPLVQITHSSFSMTGPLSPFTIPPTQTNNNNNNNNSTGIQTASPTRKSSFSARRLLCCQPVPKLSLTDQFYNSLMQNSASTAGLLRKCSSSVSISRMANSSITNPVGIPSTNGRAPRTRRHRRYLKGLLGLSVSNLTVAFSLFLWCVCHITEDRILLPWLALLTVGNHALADIAQSLEIGAVLWIALERTLGIHWPRERRPSSPNVNKTKPDMSVRKQICQALCPRWLARLKHSRFVVNMRTFDPPRCVLAKCLPCANDCGLGSNLALKARLHRKLRCVTRSLLSLFPLILFILAAVHSTQALIRPLLNNRKRTNFSSVFFLTERMLMELQTNPSDERFPTEWRQNMTISTSTTNNNKTTRFFTITYYTNSIVSALVVGQFIAPLAILITTNLLIYRKVGRITTTNPKSISLSSLSMRSDLQITSSDWRKNILH</sequence>
<evidence type="ECO:0000256" key="2">
    <source>
        <dbReference type="SAM" id="Phobius"/>
    </source>
</evidence>
<evidence type="ECO:0000313" key="3">
    <source>
        <dbReference type="EMBL" id="VDP86059.1"/>
    </source>
</evidence>
<feature type="region of interest" description="Disordered" evidence="1">
    <location>
        <begin position="105"/>
        <end position="126"/>
    </location>
</feature>
<keyword evidence="2" id="KW-0812">Transmembrane</keyword>
<evidence type="ECO:0000313" key="5">
    <source>
        <dbReference type="WBParaSite" id="ECPE_0000987301-mRNA-1"/>
    </source>
</evidence>
<keyword evidence="2" id="KW-1133">Transmembrane helix</keyword>
<dbReference type="OrthoDB" id="6252782at2759"/>